<protein>
    <submittedName>
        <fullName evidence="2">Uncharacterized protein</fullName>
    </submittedName>
</protein>
<dbReference type="OrthoDB" id="5327538at2759"/>
<evidence type="ECO:0000313" key="3">
    <source>
        <dbReference type="Proteomes" id="UP000218209"/>
    </source>
</evidence>
<dbReference type="PANTHER" id="PTHR44147:SF2">
    <property type="entry name" value="DEHYDROGENASE_REDUCTASE SDR FAMILY MEMBER 1"/>
    <property type="match status" value="1"/>
</dbReference>
<dbReference type="InterPro" id="IPR002347">
    <property type="entry name" value="SDR_fam"/>
</dbReference>
<dbReference type="SUPFAM" id="SSF51735">
    <property type="entry name" value="NAD(P)-binding Rossmann-fold domains"/>
    <property type="match status" value="1"/>
</dbReference>
<evidence type="ECO:0000313" key="2">
    <source>
        <dbReference type="EMBL" id="OSX76933.1"/>
    </source>
</evidence>
<dbReference type="PANTHER" id="PTHR44147">
    <property type="entry name" value="DEHYDROGENASE/REDUCTASE SDR FAMILY MEMBER 1"/>
    <property type="match status" value="1"/>
</dbReference>
<dbReference type="Pfam" id="PF00106">
    <property type="entry name" value="adh_short"/>
    <property type="match status" value="2"/>
</dbReference>
<dbReference type="Proteomes" id="UP000218209">
    <property type="component" value="Unassembled WGS sequence"/>
</dbReference>
<accession>A0A1X6P8H6</accession>
<organism evidence="2 3">
    <name type="scientific">Porphyra umbilicalis</name>
    <name type="common">Purple laver</name>
    <name type="synonym">Red alga</name>
    <dbReference type="NCBI Taxonomy" id="2786"/>
    <lineage>
        <taxon>Eukaryota</taxon>
        <taxon>Rhodophyta</taxon>
        <taxon>Bangiophyceae</taxon>
        <taxon>Bangiales</taxon>
        <taxon>Bangiaceae</taxon>
        <taxon>Porphyra</taxon>
    </lineage>
</organism>
<dbReference type="AlphaFoldDB" id="A0A1X6P8H6"/>
<dbReference type="PRINTS" id="PR00081">
    <property type="entry name" value="GDHRDH"/>
</dbReference>
<name>A0A1X6P8H6_PORUM</name>
<proteinExistence type="predicted"/>
<keyword evidence="3" id="KW-1185">Reference proteome</keyword>
<dbReference type="Gene3D" id="3.40.50.720">
    <property type="entry name" value="NAD(P)-binding Rossmann-like Domain"/>
    <property type="match status" value="2"/>
</dbReference>
<gene>
    <name evidence="2" type="ORF">BU14_0167s0008</name>
</gene>
<dbReference type="InterPro" id="IPR036291">
    <property type="entry name" value="NAD(P)-bd_dom_sf"/>
</dbReference>
<feature type="region of interest" description="Disordered" evidence="1">
    <location>
        <begin position="202"/>
        <end position="231"/>
    </location>
</feature>
<evidence type="ECO:0000256" key="1">
    <source>
        <dbReference type="SAM" id="MobiDB-lite"/>
    </source>
</evidence>
<dbReference type="EMBL" id="KV918850">
    <property type="protein sequence ID" value="OSX76933.1"/>
    <property type="molecule type" value="Genomic_DNA"/>
</dbReference>
<sequence>MATAVDHPLPGAAAAKPLGGRVYVVTGATRGVGRGIAIGLGEAGATVLITGRTGSRRPGGGGGVGGSLEETAADVVAAGGTCHTAVVDHGDDAAVAAFWTTDVPRLAPAGIDGLINNAGGGGDDGGDRPAGVIVNVGSIGGVMPLFDPLYGVGKVAVDRLTADCAAALKAERVAMLSFWPGMVSTEKMVSYMGSMDASGLAGATAAPPSGQRRGAPSAKARRPGGRKVSDGLATAESPVYVGRCVAALLGWPAERLLRAAGGVVQSAEVGRRAGVVDEKGARPTSYRSLRFLATAAVGGGGASCPTCSSRGWSCGSFCQSSRGCCERGGATAAPGGGTGGWRRGGAPGMWYVAHRVPVQWPKVV</sequence>
<reference evidence="2 3" key="1">
    <citation type="submission" date="2017-03" db="EMBL/GenBank/DDBJ databases">
        <title>WGS assembly of Porphyra umbilicalis.</title>
        <authorList>
            <person name="Brawley S.H."/>
            <person name="Blouin N.A."/>
            <person name="Ficko-Blean E."/>
            <person name="Wheeler G.L."/>
            <person name="Lohr M."/>
            <person name="Goodson H.V."/>
            <person name="Jenkins J.W."/>
            <person name="Blaby-Haas C.E."/>
            <person name="Helliwell K.E."/>
            <person name="Chan C."/>
            <person name="Marriage T."/>
            <person name="Bhattacharya D."/>
            <person name="Klein A.S."/>
            <person name="Badis Y."/>
            <person name="Brodie J."/>
            <person name="Cao Y."/>
            <person name="Collen J."/>
            <person name="Dittami S.M."/>
            <person name="Gachon C.M."/>
            <person name="Green B.R."/>
            <person name="Karpowicz S."/>
            <person name="Kim J.W."/>
            <person name="Kudahl U."/>
            <person name="Lin S."/>
            <person name="Michel G."/>
            <person name="Mittag M."/>
            <person name="Olson B.J."/>
            <person name="Pangilinan J."/>
            <person name="Peng Y."/>
            <person name="Qiu H."/>
            <person name="Shu S."/>
            <person name="Singer J.T."/>
            <person name="Smith A.G."/>
            <person name="Sprecher B.N."/>
            <person name="Wagner V."/>
            <person name="Wang W."/>
            <person name="Wang Z.-Y."/>
            <person name="Yan J."/>
            <person name="Yarish C."/>
            <person name="Zoeuner-Riek S."/>
            <person name="Zhuang Y."/>
            <person name="Zou Y."/>
            <person name="Lindquist E.A."/>
            <person name="Grimwood J."/>
            <person name="Barry K."/>
            <person name="Rokhsar D.S."/>
            <person name="Schmutz J."/>
            <person name="Stiller J.W."/>
            <person name="Grossman A.R."/>
            <person name="Prochnik S.E."/>
        </authorList>
    </citation>
    <scope>NUCLEOTIDE SEQUENCE [LARGE SCALE GENOMIC DNA]</scope>
    <source>
        <strain evidence="2">4086291</strain>
    </source>
</reference>